<dbReference type="EMBL" id="ML769491">
    <property type="protein sequence ID" value="KAE9397845.1"/>
    <property type="molecule type" value="Genomic_DNA"/>
</dbReference>
<dbReference type="OrthoDB" id="2104739at2759"/>
<organism evidence="1 2">
    <name type="scientific">Gymnopus androsaceus JB14</name>
    <dbReference type="NCBI Taxonomy" id="1447944"/>
    <lineage>
        <taxon>Eukaryota</taxon>
        <taxon>Fungi</taxon>
        <taxon>Dikarya</taxon>
        <taxon>Basidiomycota</taxon>
        <taxon>Agaricomycotina</taxon>
        <taxon>Agaricomycetes</taxon>
        <taxon>Agaricomycetidae</taxon>
        <taxon>Agaricales</taxon>
        <taxon>Marasmiineae</taxon>
        <taxon>Omphalotaceae</taxon>
        <taxon>Gymnopus</taxon>
    </lineage>
</organism>
<keyword evidence="2" id="KW-1185">Reference proteome</keyword>
<protein>
    <recommendedName>
        <fullName evidence="3">HNH nuclease domain-containing protein</fullName>
    </recommendedName>
</protein>
<evidence type="ECO:0000313" key="2">
    <source>
        <dbReference type="Proteomes" id="UP000799118"/>
    </source>
</evidence>
<evidence type="ECO:0000313" key="1">
    <source>
        <dbReference type="EMBL" id="KAE9397845.1"/>
    </source>
</evidence>
<name>A0A6A4HLW4_9AGAR</name>
<accession>A0A6A4HLW4</accession>
<proteinExistence type="predicted"/>
<gene>
    <name evidence="1" type="ORF">BT96DRAFT_1020508</name>
</gene>
<evidence type="ECO:0008006" key="3">
    <source>
        <dbReference type="Google" id="ProtNLM"/>
    </source>
</evidence>
<dbReference type="Proteomes" id="UP000799118">
    <property type="component" value="Unassembled WGS sequence"/>
</dbReference>
<reference evidence="1" key="1">
    <citation type="journal article" date="2019" name="Environ. Microbiol.">
        <title>Fungal ecological strategies reflected in gene transcription - a case study of two litter decomposers.</title>
        <authorList>
            <person name="Barbi F."/>
            <person name="Kohler A."/>
            <person name="Barry K."/>
            <person name="Baskaran P."/>
            <person name="Daum C."/>
            <person name="Fauchery L."/>
            <person name="Ihrmark K."/>
            <person name="Kuo A."/>
            <person name="LaButti K."/>
            <person name="Lipzen A."/>
            <person name="Morin E."/>
            <person name="Grigoriev I.V."/>
            <person name="Henrissat B."/>
            <person name="Lindahl B."/>
            <person name="Martin F."/>
        </authorList>
    </citation>
    <scope>NUCLEOTIDE SEQUENCE</scope>
    <source>
        <strain evidence="1">JB14</strain>
    </source>
</reference>
<sequence>MDIEGLTPGPLPSPQDVHTRFRAADHESAYAHVYNAQLGVLTDEARVIQLGVLGYLILVAPDEFVRAEIVLTIISCKNYQALFELGKAFIDFFIRPFKRYNECSIPDLSSDSSRASFNTRQEEIKAQIYQAPQSLQQAKDQALYRDGYRCVVTKAFDFDYSVHAYDKHYADNTELMKSCAIVTHCVQIAPAYTHVEFSINDYSARLVLAVFARFGYNVDKLDGAKVYSLYNVFTLAIALRDYFDALLLWFEATETPNRYQVKHLAEYDYMASRIPAFMTFTTSDPLIPLPDPKLLALHATCAKVANLSGAGRYVDRVQKDSQRLQVLAEDGGSSDVLLHALYRSHSVNGAA</sequence>
<dbReference type="AlphaFoldDB" id="A0A6A4HLW4"/>